<evidence type="ECO:0000259" key="1">
    <source>
        <dbReference type="Pfam" id="PF01965"/>
    </source>
</evidence>
<evidence type="ECO:0000313" key="3">
    <source>
        <dbReference type="Proteomes" id="UP000193240"/>
    </source>
</evidence>
<dbReference type="InterPro" id="IPR002818">
    <property type="entry name" value="DJ-1/PfpI"/>
</dbReference>
<protein>
    <recommendedName>
        <fullName evidence="1">DJ-1/PfpI domain-containing protein</fullName>
    </recommendedName>
</protein>
<dbReference type="AlphaFoldDB" id="A0A1Y2M7B2"/>
<evidence type="ECO:0000313" key="2">
    <source>
        <dbReference type="EMBL" id="OSS51098.1"/>
    </source>
</evidence>
<dbReference type="PANTHER" id="PTHR43130">
    <property type="entry name" value="ARAC-FAMILY TRANSCRIPTIONAL REGULATOR"/>
    <property type="match status" value="1"/>
</dbReference>
<dbReference type="InterPro" id="IPR052158">
    <property type="entry name" value="INH-QAR"/>
</dbReference>
<keyword evidence="3" id="KW-1185">Reference proteome</keyword>
<dbReference type="SUPFAM" id="SSF52317">
    <property type="entry name" value="Class I glutamine amidotransferase-like"/>
    <property type="match status" value="1"/>
</dbReference>
<dbReference type="EMBL" id="KZ107841">
    <property type="protein sequence ID" value="OSS51098.1"/>
    <property type="molecule type" value="Genomic_DNA"/>
</dbReference>
<feature type="domain" description="DJ-1/PfpI" evidence="1">
    <location>
        <begin position="74"/>
        <end position="192"/>
    </location>
</feature>
<dbReference type="OMA" id="MVELACD"/>
<proteinExistence type="predicted"/>
<dbReference type="Pfam" id="PF01965">
    <property type="entry name" value="DJ-1_PfpI"/>
    <property type="match status" value="1"/>
</dbReference>
<dbReference type="InterPro" id="IPR029062">
    <property type="entry name" value="Class_I_gatase-like"/>
</dbReference>
<accession>A0A1Y2M7B2</accession>
<dbReference type="Gene3D" id="3.40.50.880">
    <property type="match status" value="1"/>
</dbReference>
<dbReference type="PANTHER" id="PTHR43130:SF7">
    <property type="entry name" value="DJ-1_PFPI DOMAIN-CONTAINING PROTEIN"/>
    <property type="match status" value="1"/>
</dbReference>
<gene>
    <name evidence="2" type="ORF">B5807_04529</name>
</gene>
<dbReference type="InParanoid" id="A0A1Y2M7B2"/>
<organism evidence="2 3">
    <name type="scientific">Epicoccum nigrum</name>
    <name type="common">Soil fungus</name>
    <name type="synonym">Epicoccum purpurascens</name>
    <dbReference type="NCBI Taxonomy" id="105696"/>
    <lineage>
        <taxon>Eukaryota</taxon>
        <taxon>Fungi</taxon>
        <taxon>Dikarya</taxon>
        <taxon>Ascomycota</taxon>
        <taxon>Pezizomycotina</taxon>
        <taxon>Dothideomycetes</taxon>
        <taxon>Pleosporomycetidae</taxon>
        <taxon>Pleosporales</taxon>
        <taxon>Pleosporineae</taxon>
        <taxon>Didymellaceae</taxon>
        <taxon>Epicoccum</taxon>
    </lineage>
</organism>
<reference evidence="2 3" key="1">
    <citation type="journal article" date="2017" name="Genome Announc.">
        <title>Genome sequence of the saprophytic ascomycete Epicoccum nigrum ICMP 19927 strain isolated from New Zealand.</title>
        <authorList>
            <person name="Fokin M."/>
            <person name="Fleetwood D."/>
            <person name="Weir B.S."/>
            <person name="Villas-Boas S.G."/>
        </authorList>
    </citation>
    <scope>NUCLEOTIDE SEQUENCE [LARGE SCALE GENOMIC DNA]</scope>
    <source>
        <strain evidence="2 3">ICMP 19927</strain>
    </source>
</reference>
<name>A0A1Y2M7B2_EPING</name>
<sequence>MSHPPRTPLRIGVLFEDVQTTDLAGLDILGSLTPKIIDTMSSILPSMLPLRPLAVPMSFLYISSSLALAPTTPAMQVQPTHTYANAPRDLDILFIGGPDPTNISEESLAFVREASKRTKVVMTTCTGALWLARAGVLDGKRATTNRVMLGPAGAMMPRVEWVDRRWVVEEGLFEGAQLWTSGGAGCGIDMVIEYMLQNFDRKMVELACDGLAFEVEGRSQFYKKPLVSLA</sequence>
<dbReference type="Proteomes" id="UP000193240">
    <property type="component" value="Unassembled WGS sequence"/>
</dbReference>